<gene>
    <name evidence="7" type="ORF">BEMITA_LOCUS14011</name>
</gene>
<dbReference type="SUPFAM" id="SSF48371">
    <property type="entry name" value="ARM repeat"/>
    <property type="match status" value="1"/>
</dbReference>
<dbReference type="Gene3D" id="1.25.10.10">
    <property type="entry name" value="Leucine-rich Repeat Variant"/>
    <property type="match status" value="1"/>
</dbReference>
<dbReference type="SMART" id="SM00185">
    <property type="entry name" value="ARM"/>
    <property type="match status" value="3"/>
</dbReference>
<comment type="subcellular location">
    <subcellularLocation>
        <location evidence="1">Golgi apparatus</location>
    </subcellularLocation>
</comment>
<evidence type="ECO:0000313" key="7">
    <source>
        <dbReference type="EMBL" id="CAH0395879.1"/>
    </source>
</evidence>
<sequence length="1071" mass="118502">MNFFSSGLKSVLGTQEAAQQPSGAETVERLVERVLSSTLLEDRRDACRALKSLSRKYRVEVGAHGMSAFTYVLQTDYADCEIVGYALDALCNITSDEDFDEEEWQDTNYKPGSNLGAQFTEIFIKQPDNVGLVLSFLEEYDFRVRWPAVKLLKSLLSSKPKEVQDIVLVSPMGVSKLMDLLSDSREVIRNDALLLLLQLTKGNANIQKIVAFENAFDRLFDVINDEGYADGDIVVEDCLLLMLNLLKNNVSNQNFFKEGSYIQRLAPMFNILNDDELDVGLTPQKVSNINAVLQIIRTLVSPANPGQATASCQKALRATGIVEKLCSILMAGGVPVDVLTETIITVAEVIRGNLSNQEYFASVMAPSNPPKEAIVVLLMSMVNERQPFFLRCAVLYSFQCYLYRNEMGQTKLIQTLLPSTSEQPSVTAGQLLCGGLFSHDVLSHWLSSVALSHALIENPAAKESMLRVLLTPVSSHTPLSLLHHITLLLQQSNKVQSKLGLLILLATWLSHCPPAIRHFLSIDTSISYLTTQAGATEHDDNEELVQGLCAFIMGICTHFNDDSVPSFSKENLRQLINKRVGLEVFLDKLNEVSRHEMYSRAVKHPNIRVNSPNDLLLDHEFCKLFKALEGLVMKAVTVSATDLTNGPSENIEQYKNLIREQDKRITELSMHYEALHAQNVEQAAKIQELTDQNLILKAQLSTTSAASQINQGSPHGINVVQEKDQTIARLEEELKNLRLHLENRPLSAAESQAVDSEVIYLKSQVQALQQTERELMELRKDQEDLLELVADQEREIELLKSQLRVNQEKEEDQRQEEICPIKQEPFEPSPDREEKPQPENISEGDLAKDFESPLQAEYQRDLKSHESDSSSPAPTPELKFDSSPVILPPTTPLSTPTPPTQISGSSRSTPNIFSPVPLPSPKPPSTGPPSPGPVTVPLSALSGESDAPVGDFSNISNEPLEVTTLPTEPIAIPKSSAYSTYSWQATSNATEPVPLSQPNSSENSASIHSPPSSTISPPRQANNQECRCSFRSVALHQGLADSPQVHLHCRPAAMKVSSNRKKPLLQPLSPR</sequence>
<proteinExistence type="predicted"/>
<feature type="domain" description="Vesicle tethering protein Uso1/P115-like head" evidence="6">
    <location>
        <begin position="353"/>
        <end position="635"/>
    </location>
</feature>
<feature type="compositionally biased region" description="Low complexity" evidence="5">
    <location>
        <begin position="998"/>
        <end position="1018"/>
    </location>
</feature>
<protein>
    <recommendedName>
        <fullName evidence="6">Vesicle tethering protein Uso1/P115-like head domain-containing protein</fullName>
    </recommendedName>
</protein>
<dbReference type="InterPro" id="IPR011989">
    <property type="entry name" value="ARM-like"/>
</dbReference>
<evidence type="ECO:0000256" key="3">
    <source>
        <dbReference type="ARBA" id="ARBA00023054"/>
    </source>
</evidence>
<keyword evidence="2" id="KW-0333">Golgi apparatus</keyword>
<feature type="coiled-coil region" evidence="4">
    <location>
        <begin position="651"/>
        <end position="692"/>
    </location>
</feature>
<evidence type="ECO:0000256" key="5">
    <source>
        <dbReference type="SAM" id="MobiDB-lite"/>
    </source>
</evidence>
<dbReference type="GO" id="GO:0006888">
    <property type="term" value="P:endoplasmic reticulum to Golgi vesicle-mediated transport"/>
    <property type="evidence" value="ECO:0007669"/>
    <property type="project" value="TreeGrafter"/>
</dbReference>
<reference evidence="7" key="1">
    <citation type="submission" date="2021-12" db="EMBL/GenBank/DDBJ databases">
        <authorList>
            <person name="King R."/>
        </authorList>
    </citation>
    <scope>NUCLEOTIDE SEQUENCE</scope>
</reference>
<dbReference type="GO" id="GO:0045056">
    <property type="term" value="P:transcytosis"/>
    <property type="evidence" value="ECO:0007669"/>
    <property type="project" value="TreeGrafter"/>
</dbReference>
<organism evidence="7 8">
    <name type="scientific">Bemisia tabaci</name>
    <name type="common">Sweetpotato whitefly</name>
    <name type="synonym">Aleurodes tabaci</name>
    <dbReference type="NCBI Taxonomy" id="7038"/>
    <lineage>
        <taxon>Eukaryota</taxon>
        <taxon>Metazoa</taxon>
        <taxon>Ecdysozoa</taxon>
        <taxon>Arthropoda</taxon>
        <taxon>Hexapoda</taxon>
        <taxon>Insecta</taxon>
        <taxon>Pterygota</taxon>
        <taxon>Neoptera</taxon>
        <taxon>Paraneoptera</taxon>
        <taxon>Hemiptera</taxon>
        <taxon>Sternorrhyncha</taxon>
        <taxon>Aleyrodoidea</taxon>
        <taxon>Aleyrodidae</taxon>
        <taxon>Aleyrodinae</taxon>
        <taxon>Bemisia</taxon>
    </lineage>
</organism>
<name>A0A9P0FA20_BEMTA</name>
<dbReference type="GO" id="GO:0000139">
    <property type="term" value="C:Golgi membrane"/>
    <property type="evidence" value="ECO:0007669"/>
    <property type="project" value="InterPro"/>
</dbReference>
<accession>A0A9P0FA20</accession>
<evidence type="ECO:0000256" key="4">
    <source>
        <dbReference type="SAM" id="Coils"/>
    </source>
</evidence>
<evidence type="ECO:0000256" key="2">
    <source>
        <dbReference type="ARBA" id="ARBA00023034"/>
    </source>
</evidence>
<keyword evidence="8" id="KW-1185">Reference proteome</keyword>
<feature type="region of interest" description="Disordered" evidence="5">
    <location>
        <begin position="981"/>
        <end position="1022"/>
    </location>
</feature>
<dbReference type="InterPro" id="IPR016024">
    <property type="entry name" value="ARM-type_fold"/>
</dbReference>
<feature type="compositionally biased region" description="Pro residues" evidence="5">
    <location>
        <begin position="886"/>
        <end position="899"/>
    </location>
</feature>
<feature type="region of interest" description="Disordered" evidence="5">
    <location>
        <begin position="806"/>
        <end position="955"/>
    </location>
</feature>
<dbReference type="InterPro" id="IPR000225">
    <property type="entry name" value="Armadillo"/>
</dbReference>
<dbReference type="PANTHER" id="PTHR10013:SF0">
    <property type="entry name" value="GENERAL VESICULAR TRANSPORT FACTOR P115"/>
    <property type="match status" value="1"/>
</dbReference>
<feature type="compositionally biased region" description="Basic and acidic residues" evidence="5">
    <location>
        <begin position="858"/>
        <end position="868"/>
    </location>
</feature>
<dbReference type="Pfam" id="PF04869">
    <property type="entry name" value="Uso1_p115_head"/>
    <property type="match status" value="1"/>
</dbReference>
<dbReference type="PANTHER" id="PTHR10013">
    <property type="entry name" value="GENERAL VESICULAR TRANSPORT FACTOR P115"/>
    <property type="match status" value="1"/>
</dbReference>
<dbReference type="InterPro" id="IPR006953">
    <property type="entry name" value="Vesicle_Uso1_P115_head"/>
</dbReference>
<dbReference type="InterPro" id="IPR041209">
    <property type="entry name" value="P115_Arm_rpt"/>
</dbReference>
<dbReference type="GO" id="GO:0005795">
    <property type="term" value="C:Golgi stack"/>
    <property type="evidence" value="ECO:0007669"/>
    <property type="project" value="TreeGrafter"/>
</dbReference>
<dbReference type="GO" id="GO:0012507">
    <property type="term" value="C:ER to Golgi transport vesicle membrane"/>
    <property type="evidence" value="ECO:0007669"/>
    <property type="project" value="TreeGrafter"/>
</dbReference>
<dbReference type="GO" id="GO:0048280">
    <property type="term" value="P:vesicle fusion with Golgi apparatus"/>
    <property type="evidence" value="ECO:0007669"/>
    <property type="project" value="InterPro"/>
</dbReference>
<feature type="compositionally biased region" description="Basic and acidic residues" evidence="5">
    <location>
        <begin position="806"/>
        <end position="819"/>
    </location>
</feature>
<dbReference type="AlphaFoldDB" id="A0A9P0FA20"/>
<feature type="compositionally biased region" description="Polar residues" evidence="5">
    <location>
        <begin position="901"/>
        <end position="912"/>
    </location>
</feature>
<dbReference type="EMBL" id="OU963870">
    <property type="protein sequence ID" value="CAH0395879.1"/>
    <property type="molecule type" value="Genomic_DNA"/>
</dbReference>
<dbReference type="GO" id="GO:0005783">
    <property type="term" value="C:endoplasmic reticulum"/>
    <property type="evidence" value="ECO:0007669"/>
    <property type="project" value="TreeGrafter"/>
</dbReference>
<feature type="compositionally biased region" description="Polar residues" evidence="5">
    <location>
        <begin position="981"/>
        <end position="990"/>
    </location>
</feature>
<feature type="compositionally biased region" description="Pro residues" evidence="5">
    <location>
        <begin position="916"/>
        <end position="934"/>
    </location>
</feature>
<evidence type="ECO:0000256" key="1">
    <source>
        <dbReference type="ARBA" id="ARBA00004555"/>
    </source>
</evidence>
<dbReference type="Proteomes" id="UP001152759">
    <property type="component" value="Chromosome 9"/>
</dbReference>
<dbReference type="FunFam" id="1.25.10.10:FF:000394">
    <property type="entry name" value="general vesicular transport factor p115"/>
    <property type="match status" value="1"/>
</dbReference>
<dbReference type="GO" id="GO:0006886">
    <property type="term" value="P:intracellular protein transport"/>
    <property type="evidence" value="ECO:0007669"/>
    <property type="project" value="InterPro"/>
</dbReference>
<dbReference type="Pfam" id="PF18770">
    <property type="entry name" value="Arm_vescicular"/>
    <property type="match status" value="1"/>
</dbReference>
<evidence type="ECO:0000313" key="8">
    <source>
        <dbReference type="Proteomes" id="UP001152759"/>
    </source>
</evidence>
<dbReference type="GO" id="GO:0048211">
    <property type="term" value="P:Golgi vesicle docking"/>
    <property type="evidence" value="ECO:0007669"/>
    <property type="project" value="TreeGrafter"/>
</dbReference>
<evidence type="ECO:0000259" key="6">
    <source>
        <dbReference type="Pfam" id="PF04869"/>
    </source>
</evidence>
<keyword evidence="3 4" id="KW-0175">Coiled coil</keyword>
<feature type="region of interest" description="Disordered" evidence="5">
    <location>
        <begin position="1052"/>
        <end position="1071"/>
    </location>
</feature>
<dbReference type="InterPro" id="IPR024095">
    <property type="entry name" value="Vesicle_P115"/>
</dbReference>